<dbReference type="RefSeq" id="WP_209264450.1">
    <property type="nucleotide sequence ID" value="NZ_JAFFZN010000006.1"/>
</dbReference>
<name>A0ABS3WR86_9ACTN</name>
<accession>A0ABS3WR86</accession>
<proteinExistence type="predicted"/>
<evidence type="ECO:0000313" key="3">
    <source>
        <dbReference type="Proteomes" id="UP001518976"/>
    </source>
</evidence>
<feature type="region of interest" description="Disordered" evidence="1">
    <location>
        <begin position="1"/>
        <end position="37"/>
    </location>
</feature>
<dbReference type="Proteomes" id="UP001518976">
    <property type="component" value="Unassembled WGS sequence"/>
</dbReference>
<reference evidence="2 3" key="1">
    <citation type="submission" date="2021-02" db="EMBL/GenBank/DDBJ databases">
        <title>Streptomyces spirodelae sp. nov., isolated from duckweed.</title>
        <authorList>
            <person name="Saimee Y."/>
            <person name="Duangmal K."/>
        </authorList>
    </citation>
    <scope>NUCLEOTIDE SEQUENCE [LARGE SCALE GENOMIC DNA]</scope>
    <source>
        <strain evidence="2 3">DW4-2</strain>
    </source>
</reference>
<dbReference type="EMBL" id="JAFFZN010000006">
    <property type="protein sequence ID" value="MBO8185640.1"/>
    <property type="molecule type" value="Genomic_DNA"/>
</dbReference>
<organism evidence="2 3">
    <name type="scientific">Streptomyces spirodelae</name>
    <dbReference type="NCBI Taxonomy" id="2812904"/>
    <lineage>
        <taxon>Bacteria</taxon>
        <taxon>Bacillati</taxon>
        <taxon>Actinomycetota</taxon>
        <taxon>Actinomycetes</taxon>
        <taxon>Kitasatosporales</taxon>
        <taxon>Streptomycetaceae</taxon>
        <taxon>Streptomyces</taxon>
    </lineage>
</organism>
<keyword evidence="3" id="KW-1185">Reference proteome</keyword>
<sequence>MSGLSPRQKAVSSSEGRPRGAVSGVRGRPAARRAGRLGQRLFRPMAVALRNTALRLALSGVTLRTVLRHADRRPPTLGR</sequence>
<feature type="compositionally biased region" description="Low complexity" evidence="1">
    <location>
        <begin position="19"/>
        <end position="28"/>
    </location>
</feature>
<comment type="caution">
    <text evidence="2">The sequence shown here is derived from an EMBL/GenBank/DDBJ whole genome shotgun (WGS) entry which is preliminary data.</text>
</comment>
<evidence type="ECO:0000256" key="1">
    <source>
        <dbReference type="SAM" id="MobiDB-lite"/>
    </source>
</evidence>
<gene>
    <name evidence="2" type="ORF">JW592_09210</name>
</gene>
<evidence type="ECO:0000313" key="2">
    <source>
        <dbReference type="EMBL" id="MBO8185640.1"/>
    </source>
</evidence>
<protein>
    <submittedName>
        <fullName evidence="2">Uncharacterized protein</fullName>
    </submittedName>
</protein>